<dbReference type="EMBL" id="LLXI01000879">
    <property type="protein sequence ID" value="PKY50450.1"/>
    <property type="molecule type" value="Genomic_DNA"/>
</dbReference>
<evidence type="ECO:0000313" key="2">
    <source>
        <dbReference type="Proteomes" id="UP000234323"/>
    </source>
</evidence>
<comment type="caution">
    <text evidence="1">The sequence shown here is derived from an EMBL/GenBank/DDBJ whole genome shotgun (WGS) entry which is preliminary data.</text>
</comment>
<organism evidence="1 2">
    <name type="scientific">Rhizophagus irregularis</name>
    <dbReference type="NCBI Taxonomy" id="588596"/>
    <lineage>
        <taxon>Eukaryota</taxon>
        <taxon>Fungi</taxon>
        <taxon>Fungi incertae sedis</taxon>
        <taxon>Mucoromycota</taxon>
        <taxon>Glomeromycotina</taxon>
        <taxon>Glomeromycetes</taxon>
        <taxon>Glomerales</taxon>
        <taxon>Glomeraceae</taxon>
        <taxon>Rhizophagus</taxon>
    </lineage>
</organism>
<dbReference type="Proteomes" id="UP000234323">
    <property type="component" value="Unassembled WGS sequence"/>
</dbReference>
<dbReference type="AlphaFoldDB" id="A0A2I1GUY4"/>
<gene>
    <name evidence="1" type="ORF">RhiirA4_466948</name>
</gene>
<accession>A0A2I1GUY4</accession>
<keyword evidence="2" id="KW-1185">Reference proteome</keyword>
<evidence type="ECO:0000313" key="1">
    <source>
        <dbReference type="EMBL" id="PKY50450.1"/>
    </source>
</evidence>
<proteinExistence type="predicted"/>
<name>A0A2I1GUY4_9GLOM</name>
<sequence length="100" mass="11302">MGSTNAVKRWIDDNKTSHRCSIGFKSGDCMNINDASMDIKSYKLLDVWKTNLHPKILKINGCFGGNVVEEIEPEILENLVESMPRRIQVVMDSNGYLTNL</sequence>
<reference evidence="1 2" key="1">
    <citation type="submission" date="2015-10" db="EMBL/GenBank/DDBJ databases">
        <title>Genome analyses suggest a sexual origin of heterokaryosis in a supposedly ancient asexual fungus.</title>
        <authorList>
            <person name="Ropars J."/>
            <person name="Sedzielewska K."/>
            <person name="Noel J."/>
            <person name="Charron P."/>
            <person name="Farinelli L."/>
            <person name="Marton T."/>
            <person name="Kruger M."/>
            <person name="Pelin A."/>
            <person name="Brachmann A."/>
            <person name="Corradi N."/>
        </authorList>
    </citation>
    <scope>NUCLEOTIDE SEQUENCE [LARGE SCALE GENOMIC DNA]</scope>
    <source>
        <strain evidence="1 2">A4</strain>
    </source>
</reference>
<protein>
    <submittedName>
        <fullName evidence="1">Uncharacterized protein</fullName>
    </submittedName>
</protein>